<dbReference type="EMBL" id="CP013235">
    <property type="protein sequence ID" value="AMP09137.1"/>
    <property type="molecule type" value="Genomic_DNA"/>
</dbReference>
<sequence>MKKIFAYIASHLLAVVIGFAAGIYMLPILTAGEGPTAAELKQAASQAQYKGEFKKDLPGSDFVHWAQGTVSIGDKQIAFEGSVAPGPDYKVYLTSEFVDNKQGFLDIKEQALRVGEVKTFDGFIVDLPPGVDLSRYNTIVIWCEAYSQFISAAKFR</sequence>
<dbReference type="PROSITE" id="PS51549">
    <property type="entry name" value="DM13"/>
    <property type="match status" value="1"/>
</dbReference>
<dbReference type="InterPro" id="IPR019545">
    <property type="entry name" value="DM13_domain"/>
</dbReference>
<dbReference type="AlphaFoldDB" id="A0A127QGE5"/>
<feature type="domain" description="DM13" evidence="1">
    <location>
        <begin position="51"/>
        <end position="156"/>
    </location>
</feature>
<evidence type="ECO:0000313" key="3">
    <source>
        <dbReference type="Proteomes" id="UP000071778"/>
    </source>
</evidence>
<accession>A0A127QGE5</accession>
<keyword evidence="3" id="KW-1185">Reference proteome</keyword>
<dbReference type="Pfam" id="PF10517">
    <property type="entry name" value="DM13"/>
    <property type="match status" value="1"/>
</dbReference>
<reference evidence="2 3" key="1">
    <citation type="submission" date="2015-11" db="EMBL/GenBank/DDBJ databases">
        <title>Exploring the genomic traits of fungus-feeding bacterial genus Collimonas.</title>
        <authorList>
            <person name="Song C."/>
            <person name="Schmidt R."/>
            <person name="de Jager V."/>
            <person name="Krzyzanowska D."/>
            <person name="Jongedijk E."/>
            <person name="Cankar K."/>
            <person name="Beekwilder J."/>
            <person name="van Veen A."/>
            <person name="de Boer W."/>
            <person name="van Veen J.A."/>
            <person name="Garbeva P."/>
        </authorList>
    </citation>
    <scope>NUCLEOTIDE SEQUENCE [LARGE SCALE GENOMIC DNA]</scope>
    <source>
        <strain evidence="2 3">Ter282</strain>
    </source>
</reference>
<protein>
    <submittedName>
        <fullName evidence="2">Electron transfer DM13 family protein</fullName>
    </submittedName>
</protein>
<dbReference type="Proteomes" id="UP000071778">
    <property type="component" value="Chromosome"/>
</dbReference>
<dbReference type="PATRIC" id="fig|279058.17.peg.1440"/>
<dbReference type="OrthoDB" id="6106486at2"/>
<proteinExistence type="predicted"/>
<gene>
    <name evidence="2" type="ORF">CAter282_1346</name>
</gene>
<organism evidence="2 3">
    <name type="scientific">Collimonas arenae</name>
    <dbReference type="NCBI Taxonomy" id="279058"/>
    <lineage>
        <taxon>Bacteria</taxon>
        <taxon>Pseudomonadati</taxon>
        <taxon>Pseudomonadota</taxon>
        <taxon>Betaproteobacteria</taxon>
        <taxon>Burkholderiales</taxon>
        <taxon>Oxalobacteraceae</taxon>
        <taxon>Collimonas</taxon>
    </lineage>
</organism>
<dbReference type="RefSeq" id="WP_061532752.1">
    <property type="nucleotide sequence ID" value="NZ_CP013233.1"/>
</dbReference>
<evidence type="ECO:0000259" key="1">
    <source>
        <dbReference type="PROSITE" id="PS51549"/>
    </source>
</evidence>
<evidence type="ECO:0000313" key="2">
    <source>
        <dbReference type="EMBL" id="AMP09137.1"/>
    </source>
</evidence>
<name>A0A127QGE5_9BURK</name>